<proteinExistence type="predicted"/>
<dbReference type="Proteomes" id="UP000695562">
    <property type="component" value="Unassembled WGS sequence"/>
</dbReference>
<accession>A0A8J4PSW2</accession>
<gene>
    <name evidence="2" type="ORF">CYY_006038</name>
</gene>
<dbReference type="EMBL" id="AJWJ01000261">
    <property type="protein sequence ID" value="KAF2072636.1"/>
    <property type="molecule type" value="Genomic_DNA"/>
</dbReference>
<comment type="caution">
    <text evidence="2">The sequence shown here is derived from an EMBL/GenBank/DDBJ whole genome shotgun (WGS) entry which is preliminary data.</text>
</comment>
<feature type="compositionally biased region" description="Low complexity" evidence="1">
    <location>
        <begin position="428"/>
        <end position="437"/>
    </location>
</feature>
<keyword evidence="3" id="KW-1185">Reference proteome</keyword>
<dbReference type="InterPro" id="IPR027267">
    <property type="entry name" value="AH/BAR_dom_sf"/>
</dbReference>
<evidence type="ECO:0000313" key="3">
    <source>
        <dbReference type="Proteomes" id="UP000695562"/>
    </source>
</evidence>
<dbReference type="SUPFAM" id="SSF103657">
    <property type="entry name" value="BAR/IMD domain-like"/>
    <property type="match status" value="1"/>
</dbReference>
<organism evidence="2 3">
    <name type="scientific">Polysphondylium violaceum</name>
    <dbReference type="NCBI Taxonomy" id="133409"/>
    <lineage>
        <taxon>Eukaryota</taxon>
        <taxon>Amoebozoa</taxon>
        <taxon>Evosea</taxon>
        <taxon>Eumycetozoa</taxon>
        <taxon>Dictyostelia</taxon>
        <taxon>Dictyosteliales</taxon>
        <taxon>Dictyosteliaceae</taxon>
        <taxon>Polysphondylium</taxon>
    </lineage>
</organism>
<dbReference type="OrthoDB" id="20039at2759"/>
<feature type="compositionally biased region" description="Basic and acidic residues" evidence="1">
    <location>
        <begin position="133"/>
        <end position="150"/>
    </location>
</feature>
<dbReference type="Gene3D" id="1.20.1270.60">
    <property type="entry name" value="Arfaptin homology (AH) domain/BAR domain"/>
    <property type="match status" value="1"/>
</dbReference>
<dbReference type="CDD" id="cd07307">
    <property type="entry name" value="BAR"/>
    <property type="match status" value="1"/>
</dbReference>
<feature type="region of interest" description="Disordered" evidence="1">
    <location>
        <begin position="133"/>
        <end position="158"/>
    </location>
</feature>
<sequence length="558" mass="61162">MKSFGAKIKQAFSSGPSTVDLNFETARKEFAAQSEAVAKVYESLLKHDKNLQKTFTHPSSINKNIQKYFPATHPLTLYTSEVIKSIEATFHDWTTSQKTNYDYIQQYLARTKFIKDSISDRDSLLSEVEKSSNKIKQLKEKPSKDPHKLPQEQNTYNAKKESFENANYKAMAEISQFFEDKQSYFDQPLQNILLSLSGFFSGVSTNHHESSHHLTQVPPYYNPVKDLVGSQTNIPSPDNTFSGASQPSRATNPSPPPQPYQPSPVSQAPPNRPPPPQSNAGQYGAPPNRPPPPQSNAGQYGAPPNRPPPPQSNAPSQYGAPPNRPPPPQSNAPGQYGAPPNRPPPPSASAPGQYGAPPTRPVSTAPGQFNPTPNRPPPQPNSAPRKSMGPQLYPNPNAAPSRPAPPPSNGGSNLYPMQPGQYNLPVPQQQQQQQQQQYSEPNGADYYSYDQDQNNGYDYNNGSYNQQPYDQPQYNNSVQKPAEPTNQFKLPAQPKPPQFKSNNSFVNSAANNPAYQQAAMNKASDPKFQQQVGNGAKSAATNPAAQGYAKSFASNNGY</sequence>
<evidence type="ECO:0000313" key="2">
    <source>
        <dbReference type="EMBL" id="KAF2072636.1"/>
    </source>
</evidence>
<dbReference type="PANTHER" id="PTHR37002:SF11">
    <property type="entry name" value="BAR DOMAIN-CONTAINING PROTEIN"/>
    <property type="match status" value="1"/>
</dbReference>
<evidence type="ECO:0000256" key="1">
    <source>
        <dbReference type="SAM" id="MobiDB-lite"/>
    </source>
</evidence>
<dbReference type="AlphaFoldDB" id="A0A8J4PSW2"/>
<feature type="compositionally biased region" description="Polar residues" evidence="1">
    <location>
        <begin position="527"/>
        <end position="544"/>
    </location>
</feature>
<feature type="compositionally biased region" description="Low complexity" evidence="1">
    <location>
        <begin position="445"/>
        <end position="476"/>
    </location>
</feature>
<feature type="compositionally biased region" description="Polar residues" evidence="1">
    <location>
        <begin position="229"/>
        <end position="252"/>
    </location>
</feature>
<feature type="compositionally biased region" description="Low complexity" evidence="1">
    <location>
        <begin position="501"/>
        <end position="514"/>
    </location>
</feature>
<protein>
    <submittedName>
        <fullName evidence="2">Uncharacterized protein</fullName>
    </submittedName>
</protein>
<feature type="compositionally biased region" description="Pro residues" evidence="1">
    <location>
        <begin position="253"/>
        <end position="262"/>
    </location>
</feature>
<dbReference type="PANTHER" id="PTHR37002">
    <property type="entry name" value="AGAP007005-PA"/>
    <property type="match status" value="1"/>
</dbReference>
<reference evidence="2" key="1">
    <citation type="submission" date="2020-01" db="EMBL/GenBank/DDBJ databases">
        <title>Development of genomics and gene disruption for Polysphondylium violaceum indicates a role for the polyketide synthase stlB in stalk morphogenesis.</title>
        <authorList>
            <person name="Narita B."/>
            <person name="Kawabe Y."/>
            <person name="Kin K."/>
            <person name="Saito T."/>
            <person name="Gibbs R."/>
            <person name="Kuspa A."/>
            <person name="Muzny D."/>
            <person name="Queller D."/>
            <person name="Richards S."/>
            <person name="Strassman J."/>
            <person name="Sucgang R."/>
            <person name="Worley K."/>
            <person name="Schaap P."/>
        </authorList>
    </citation>
    <scope>NUCLEOTIDE SEQUENCE</scope>
    <source>
        <strain evidence="2">QSvi11</strain>
    </source>
</reference>
<name>A0A8J4PSW2_9MYCE</name>
<feature type="region of interest" description="Disordered" evidence="1">
    <location>
        <begin position="205"/>
        <end position="558"/>
    </location>
</feature>